<organism evidence="3 4">
    <name type="scientific">Cyanobium gracile (strain ATCC 27147 / PCC 6307)</name>
    <dbReference type="NCBI Taxonomy" id="292564"/>
    <lineage>
        <taxon>Bacteria</taxon>
        <taxon>Bacillati</taxon>
        <taxon>Cyanobacteriota</taxon>
        <taxon>Cyanophyceae</taxon>
        <taxon>Synechococcales</taxon>
        <taxon>Prochlorococcaceae</taxon>
        <taxon>Cyanobium</taxon>
    </lineage>
</organism>
<dbReference type="STRING" id="292564.Cyagr_0876"/>
<reference evidence="4" key="1">
    <citation type="journal article" date="2013" name="Proc. Natl. Acad. Sci. U.S.A.">
        <title>Improving the coverage of the cyanobacterial phylum using diversity-driven genome sequencing.</title>
        <authorList>
            <person name="Shih P.M."/>
            <person name="Wu D."/>
            <person name="Latifi A."/>
            <person name="Axen S.D."/>
            <person name="Fewer D.P."/>
            <person name="Talla E."/>
            <person name="Calteau A."/>
            <person name="Cai F."/>
            <person name="Tandeau de Marsac N."/>
            <person name="Rippka R."/>
            <person name="Herdman M."/>
            <person name="Sivonen K."/>
            <person name="Coursin T."/>
            <person name="Laurent T."/>
            <person name="Goodwin L."/>
            <person name="Nolan M."/>
            <person name="Davenport K.W."/>
            <person name="Han C.S."/>
            <person name="Rubin E.M."/>
            <person name="Eisen J.A."/>
            <person name="Woyke T."/>
            <person name="Gugger M."/>
            <person name="Kerfeld C.A."/>
        </authorList>
    </citation>
    <scope>NUCLEOTIDE SEQUENCE [LARGE SCALE GENOMIC DNA]</scope>
    <source>
        <strain evidence="4">ATCC 27147 / PCC 6307</strain>
    </source>
</reference>
<dbReference type="KEGG" id="cgc:Cyagr_0876"/>
<gene>
    <name evidence="3" type="ordered locus">Cyagr_0876</name>
</gene>
<name>K9P5R2_CYAGP</name>
<feature type="domain" description="CsbD-like" evidence="2">
    <location>
        <begin position="3"/>
        <end position="54"/>
    </location>
</feature>
<dbReference type="eggNOG" id="COG3237">
    <property type="taxonomic scope" value="Bacteria"/>
</dbReference>
<evidence type="ECO:0000256" key="1">
    <source>
        <dbReference type="ARBA" id="ARBA00009129"/>
    </source>
</evidence>
<sequence>MSNKADAAAKDAEGRLESALGELTGDTGHQLKGKAKQVQASAMNAAEDLKDGARAVAQKVSDAAAKLADGQD</sequence>
<dbReference type="Pfam" id="PF05532">
    <property type="entry name" value="CsbD"/>
    <property type="match status" value="1"/>
</dbReference>
<dbReference type="SUPFAM" id="SSF69047">
    <property type="entry name" value="Hypothetical protein YjbJ"/>
    <property type="match status" value="1"/>
</dbReference>
<proteinExistence type="inferred from homology"/>
<protein>
    <recommendedName>
        <fullName evidence="2">CsbD-like domain-containing protein</fullName>
    </recommendedName>
</protein>
<evidence type="ECO:0000313" key="3">
    <source>
        <dbReference type="EMBL" id="AFY28061.1"/>
    </source>
</evidence>
<dbReference type="InterPro" id="IPR036629">
    <property type="entry name" value="YjbJ_sf"/>
</dbReference>
<evidence type="ECO:0000313" key="4">
    <source>
        <dbReference type="Proteomes" id="UP000010388"/>
    </source>
</evidence>
<evidence type="ECO:0000259" key="2">
    <source>
        <dbReference type="Pfam" id="PF05532"/>
    </source>
</evidence>
<dbReference type="HOGENOM" id="CLU_135567_1_0_3"/>
<dbReference type="RefSeq" id="WP_015108515.1">
    <property type="nucleotide sequence ID" value="NC_019675.1"/>
</dbReference>
<dbReference type="InterPro" id="IPR008462">
    <property type="entry name" value="CsbD"/>
</dbReference>
<comment type="similarity">
    <text evidence="1">Belongs to the UPF0337 (CsbD) family.</text>
</comment>
<dbReference type="AlphaFoldDB" id="K9P5R2"/>
<dbReference type="EMBL" id="CP003495">
    <property type="protein sequence ID" value="AFY28061.1"/>
    <property type="molecule type" value="Genomic_DNA"/>
</dbReference>
<accession>K9P5R2</accession>
<dbReference type="Proteomes" id="UP000010388">
    <property type="component" value="Chromosome"/>
</dbReference>
<dbReference type="OrthoDB" id="8637255at2"/>